<dbReference type="EMBL" id="VSRR010008806">
    <property type="protein sequence ID" value="MPC49330.1"/>
    <property type="molecule type" value="Genomic_DNA"/>
</dbReference>
<accession>A0A5B7FNM3</accession>
<sequence>MSDNIALYSPASFSLVSQGGKITAQEAVTPNTADTDGAATLPGHLPHTFLQIHTHNYVCKSKKYR</sequence>
<keyword evidence="2" id="KW-1185">Reference proteome</keyword>
<comment type="caution">
    <text evidence="1">The sequence shown here is derived from an EMBL/GenBank/DDBJ whole genome shotgun (WGS) entry which is preliminary data.</text>
</comment>
<proteinExistence type="predicted"/>
<evidence type="ECO:0000313" key="1">
    <source>
        <dbReference type="EMBL" id="MPC49330.1"/>
    </source>
</evidence>
<dbReference type="Proteomes" id="UP000324222">
    <property type="component" value="Unassembled WGS sequence"/>
</dbReference>
<dbReference type="AlphaFoldDB" id="A0A5B7FNM3"/>
<evidence type="ECO:0000313" key="2">
    <source>
        <dbReference type="Proteomes" id="UP000324222"/>
    </source>
</evidence>
<name>A0A5B7FNM3_PORTR</name>
<gene>
    <name evidence="1" type="ORF">E2C01_043128</name>
</gene>
<organism evidence="1 2">
    <name type="scientific">Portunus trituberculatus</name>
    <name type="common">Swimming crab</name>
    <name type="synonym">Neptunus trituberculatus</name>
    <dbReference type="NCBI Taxonomy" id="210409"/>
    <lineage>
        <taxon>Eukaryota</taxon>
        <taxon>Metazoa</taxon>
        <taxon>Ecdysozoa</taxon>
        <taxon>Arthropoda</taxon>
        <taxon>Crustacea</taxon>
        <taxon>Multicrustacea</taxon>
        <taxon>Malacostraca</taxon>
        <taxon>Eumalacostraca</taxon>
        <taxon>Eucarida</taxon>
        <taxon>Decapoda</taxon>
        <taxon>Pleocyemata</taxon>
        <taxon>Brachyura</taxon>
        <taxon>Eubrachyura</taxon>
        <taxon>Portunoidea</taxon>
        <taxon>Portunidae</taxon>
        <taxon>Portuninae</taxon>
        <taxon>Portunus</taxon>
    </lineage>
</organism>
<reference evidence="1 2" key="1">
    <citation type="submission" date="2019-05" db="EMBL/GenBank/DDBJ databases">
        <title>Another draft genome of Portunus trituberculatus and its Hox gene families provides insights of decapod evolution.</title>
        <authorList>
            <person name="Jeong J.-H."/>
            <person name="Song I."/>
            <person name="Kim S."/>
            <person name="Choi T."/>
            <person name="Kim D."/>
            <person name="Ryu S."/>
            <person name="Kim W."/>
        </authorList>
    </citation>
    <scope>NUCLEOTIDE SEQUENCE [LARGE SCALE GENOMIC DNA]</scope>
    <source>
        <tissue evidence="1">Muscle</tissue>
    </source>
</reference>
<protein>
    <submittedName>
        <fullName evidence="1">Uncharacterized protein</fullName>
    </submittedName>
</protein>